<dbReference type="AlphaFoldDB" id="A0A821UI01"/>
<feature type="non-terminal residue" evidence="1">
    <location>
        <position position="1"/>
    </location>
</feature>
<dbReference type="EMBL" id="CAJOBP010073368">
    <property type="protein sequence ID" value="CAF4890706.1"/>
    <property type="molecule type" value="Genomic_DNA"/>
</dbReference>
<dbReference type="Proteomes" id="UP000663873">
    <property type="component" value="Unassembled WGS sequence"/>
</dbReference>
<sequence length="46" mass="5255">MYRSGILLNQTNIKTIVNNIDFIGATGKVRYLNGRRIGEILVEQYV</sequence>
<accession>A0A821UI01</accession>
<reference evidence="1" key="1">
    <citation type="submission" date="2021-02" db="EMBL/GenBank/DDBJ databases">
        <authorList>
            <person name="Nowell W R."/>
        </authorList>
    </citation>
    <scope>NUCLEOTIDE SEQUENCE</scope>
</reference>
<dbReference type="EMBL" id="CAJOBP010073327">
    <property type="protein sequence ID" value="CAF4890636.1"/>
    <property type="molecule type" value="Genomic_DNA"/>
</dbReference>
<evidence type="ECO:0000313" key="1">
    <source>
        <dbReference type="EMBL" id="CAF4890636.1"/>
    </source>
</evidence>
<evidence type="ECO:0000313" key="3">
    <source>
        <dbReference type="Proteomes" id="UP000663873"/>
    </source>
</evidence>
<name>A0A821UI01_9BILA</name>
<gene>
    <name evidence="1" type="ORF">UJA718_LOCUS45079</name>
    <name evidence="2" type="ORF">UJA718_LOCUS45081</name>
</gene>
<keyword evidence="3" id="KW-1185">Reference proteome</keyword>
<protein>
    <submittedName>
        <fullName evidence="1">Uncharacterized protein</fullName>
    </submittedName>
</protein>
<organism evidence="1 3">
    <name type="scientific">Rotaria socialis</name>
    <dbReference type="NCBI Taxonomy" id="392032"/>
    <lineage>
        <taxon>Eukaryota</taxon>
        <taxon>Metazoa</taxon>
        <taxon>Spiralia</taxon>
        <taxon>Gnathifera</taxon>
        <taxon>Rotifera</taxon>
        <taxon>Eurotatoria</taxon>
        <taxon>Bdelloidea</taxon>
        <taxon>Philodinida</taxon>
        <taxon>Philodinidae</taxon>
        <taxon>Rotaria</taxon>
    </lineage>
</organism>
<evidence type="ECO:0000313" key="2">
    <source>
        <dbReference type="EMBL" id="CAF4890706.1"/>
    </source>
</evidence>
<comment type="caution">
    <text evidence="1">The sequence shown here is derived from an EMBL/GenBank/DDBJ whole genome shotgun (WGS) entry which is preliminary data.</text>
</comment>
<proteinExistence type="predicted"/>